<evidence type="ECO:0000256" key="5">
    <source>
        <dbReference type="NCBIfam" id="TIGR00168"/>
    </source>
</evidence>
<evidence type="ECO:0000256" key="4">
    <source>
        <dbReference type="HAMAP-Rule" id="MF_00080"/>
    </source>
</evidence>
<dbReference type="NCBIfam" id="TIGR00168">
    <property type="entry name" value="infC"/>
    <property type="match status" value="1"/>
</dbReference>
<dbReference type="Pfam" id="PF00707">
    <property type="entry name" value="IF3_C"/>
    <property type="match status" value="1"/>
</dbReference>
<sequence>MRPIDNIATVDDDEDAFTNGYGMRVLMGPHFYCVETNIWRWHVISREHQINDEIRAREVRVVGAEGEQLGVMSIREALQLAVDASMDLVNVAPQAKPPVCRIMDYGKFRYEQQKKEKEARKNQKIVDLKEVWFRSNIEENDYQTKLRNVVKFLKEGDKVKCSVRYRGREIAHAAIGQRILDRLAKEVAVAELCSVERFPKLEGRSMIMILAPKTTS</sequence>
<evidence type="ECO:0000259" key="7">
    <source>
        <dbReference type="Pfam" id="PF00707"/>
    </source>
</evidence>
<keyword evidence="2 4" id="KW-0396">Initiation factor</keyword>
<feature type="domain" description="Translation initiation factor 3 N-terminal" evidence="8">
    <location>
        <begin position="50"/>
        <end position="119"/>
    </location>
</feature>
<keyword evidence="4" id="KW-0963">Cytoplasm</keyword>
<dbReference type="FunFam" id="3.30.110.10:FF:000001">
    <property type="entry name" value="Translation initiation factor IF-3"/>
    <property type="match status" value="1"/>
</dbReference>
<organism evidence="9 10">
    <name type="scientific">Paenibacillus cellulosilyticus</name>
    <dbReference type="NCBI Taxonomy" id="375489"/>
    <lineage>
        <taxon>Bacteria</taxon>
        <taxon>Bacillati</taxon>
        <taxon>Bacillota</taxon>
        <taxon>Bacilli</taxon>
        <taxon>Bacillales</taxon>
        <taxon>Paenibacillaceae</taxon>
        <taxon>Paenibacillus</taxon>
    </lineage>
</organism>
<dbReference type="GO" id="GO:0005829">
    <property type="term" value="C:cytosol"/>
    <property type="evidence" value="ECO:0007669"/>
    <property type="project" value="TreeGrafter"/>
</dbReference>
<dbReference type="Proteomes" id="UP000246635">
    <property type="component" value="Unassembled WGS sequence"/>
</dbReference>
<dbReference type="GO" id="GO:0032790">
    <property type="term" value="P:ribosome disassembly"/>
    <property type="evidence" value="ECO:0007669"/>
    <property type="project" value="TreeGrafter"/>
</dbReference>
<keyword evidence="3 4" id="KW-0648">Protein biosynthesis</keyword>
<evidence type="ECO:0000313" key="10">
    <source>
        <dbReference type="Proteomes" id="UP000246635"/>
    </source>
</evidence>
<reference evidence="9 10" key="1">
    <citation type="submission" date="2018-05" db="EMBL/GenBank/DDBJ databases">
        <title>Genomic Encyclopedia of Type Strains, Phase III (KMG-III): the genomes of soil and plant-associated and newly described type strains.</title>
        <authorList>
            <person name="Whitman W."/>
        </authorList>
    </citation>
    <scope>NUCLEOTIDE SEQUENCE [LARGE SCALE GENOMIC DNA]</scope>
    <source>
        <strain evidence="9 10">CECT 5696</strain>
    </source>
</reference>
<comment type="similarity">
    <text evidence="1 4 6">Belongs to the IF-3 family.</text>
</comment>
<evidence type="ECO:0000256" key="6">
    <source>
        <dbReference type="RuleBase" id="RU000646"/>
    </source>
</evidence>
<evidence type="ECO:0000256" key="2">
    <source>
        <dbReference type="ARBA" id="ARBA00022540"/>
    </source>
</evidence>
<comment type="subunit">
    <text evidence="4 6">Monomer.</text>
</comment>
<dbReference type="InterPro" id="IPR019813">
    <property type="entry name" value="Translation_initiation_fac3_CS"/>
</dbReference>
<comment type="subcellular location">
    <subcellularLocation>
        <location evidence="4 6">Cytoplasm</location>
    </subcellularLocation>
</comment>
<comment type="caution">
    <text evidence="9">The sequence shown here is derived from an EMBL/GenBank/DDBJ whole genome shotgun (WGS) entry which is preliminary data.</text>
</comment>
<dbReference type="InterPro" id="IPR019815">
    <property type="entry name" value="Translation_initiation_fac_3_C"/>
</dbReference>
<evidence type="ECO:0000256" key="3">
    <source>
        <dbReference type="ARBA" id="ARBA00022917"/>
    </source>
</evidence>
<dbReference type="InterPro" id="IPR019814">
    <property type="entry name" value="Translation_initiation_fac_3_N"/>
</dbReference>
<dbReference type="GO" id="GO:0043022">
    <property type="term" value="F:ribosome binding"/>
    <property type="evidence" value="ECO:0007669"/>
    <property type="project" value="UniProtKB-ARBA"/>
</dbReference>
<comment type="function">
    <text evidence="4 6">IF-3 binds to the 30S ribosomal subunit and shifts the equilibrium between 70S ribosomes and their 50S and 30S subunits in favor of the free subunits, thus enhancing the availability of 30S subunits on which protein synthesis initiation begins.</text>
</comment>
<keyword evidence="10" id="KW-1185">Reference proteome</keyword>
<dbReference type="HAMAP" id="MF_00080">
    <property type="entry name" value="IF_3"/>
    <property type="match status" value="1"/>
</dbReference>
<evidence type="ECO:0000256" key="1">
    <source>
        <dbReference type="ARBA" id="ARBA00005439"/>
    </source>
</evidence>
<dbReference type="AlphaFoldDB" id="A0A2V2Z0A7"/>
<dbReference type="GO" id="GO:0003743">
    <property type="term" value="F:translation initiation factor activity"/>
    <property type="evidence" value="ECO:0007669"/>
    <property type="project" value="UniProtKB-UniRule"/>
</dbReference>
<evidence type="ECO:0000259" key="8">
    <source>
        <dbReference type="Pfam" id="PF05198"/>
    </source>
</evidence>
<gene>
    <name evidence="4" type="primary">infC</name>
    <name evidence="9" type="ORF">DFQ01_102373</name>
</gene>
<dbReference type="PROSITE" id="PS00938">
    <property type="entry name" value="IF3"/>
    <property type="match status" value="1"/>
</dbReference>
<accession>A0A2V2Z0A7</accession>
<dbReference type="InterPro" id="IPR001288">
    <property type="entry name" value="Translation_initiation_fac_3"/>
</dbReference>
<dbReference type="InterPro" id="IPR036788">
    <property type="entry name" value="T_IF-3_C_sf"/>
</dbReference>
<evidence type="ECO:0000313" key="9">
    <source>
        <dbReference type="EMBL" id="PWW07477.1"/>
    </source>
</evidence>
<dbReference type="PANTHER" id="PTHR10938">
    <property type="entry name" value="TRANSLATION INITIATION FACTOR IF-3"/>
    <property type="match status" value="1"/>
</dbReference>
<dbReference type="EMBL" id="QGTQ01000002">
    <property type="protein sequence ID" value="PWW07477.1"/>
    <property type="molecule type" value="Genomic_DNA"/>
</dbReference>
<feature type="domain" description="Translation initiation factor 3 C-terminal" evidence="7">
    <location>
        <begin position="126"/>
        <end position="213"/>
    </location>
</feature>
<dbReference type="PANTHER" id="PTHR10938:SF0">
    <property type="entry name" value="TRANSLATION INITIATION FACTOR IF-3, MITOCHONDRIAL"/>
    <property type="match status" value="1"/>
</dbReference>
<protein>
    <recommendedName>
        <fullName evidence="4 5">Translation initiation factor IF-3</fullName>
    </recommendedName>
</protein>
<dbReference type="SUPFAM" id="SSF55200">
    <property type="entry name" value="Translation initiation factor IF3, C-terminal domain"/>
    <property type="match status" value="1"/>
</dbReference>
<dbReference type="FunFam" id="3.10.20.80:FF:000001">
    <property type="entry name" value="Translation initiation factor IF-3"/>
    <property type="match status" value="1"/>
</dbReference>
<proteinExistence type="inferred from homology"/>
<dbReference type="InterPro" id="IPR036787">
    <property type="entry name" value="T_IF-3_N_sf"/>
</dbReference>
<dbReference type="Gene3D" id="3.30.110.10">
    <property type="entry name" value="Translation initiation factor 3 (IF-3), C-terminal domain"/>
    <property type="match status" value="1"/>
</dbReference>
<name>A0A2V2Z0A7_9BACL</name>
<dbReference type="Gene3D" id="3.10.20.80">
    <property type="entry name" value="Translation initiation factor 3 (IF-3), N-terminal domain"/>
    <property type="match status" value="1"/>
</dbReference>
<dbReference type="GO" id="GO:0016020">
    <property type="term" value="C:membrane"/>
    <property type="evidence" value="ECO:0007669"/>
    <property type="project" value="TreeGrafter"/>
</dbReference>
<dbReference type="Pfam" id="PF05198">
    <property type="entry name" value="IF3_N"/>
    <property type="match status" value="1"/>
</dbReference>
<dbReference type="SUPFAM" id="SSF54364">
    <property type="entry name" value="Translation initiation factor IF3, N-terminal domain"/>
    <property type="match status" value="1"/>
</dbReference>